<dbReference type="GO" id="GO:0003677">
    <property type="term" value="F:DNA binding"/>
    <property type="evidence" value="ECO:0007669"/>
    <property type="project" value="UniProtKB-KW"/>
</dbReference>
<keyword evidence="3" id="KW-0804">Transcription</keyword>
<dbReference type="SUPFAM" id="SSF46785">
    <property type="entry name" value="Winged helix' DNA-binding domain"/>
    <property type="match status" value="1"/>
</dbReference>
<keyword evidence="1" id="KW-0805">Transcription regulation</keyword>
<feature type="domain" description="IclR-ED" evidence="5">
    <location>
        <begin position="88"/>
        <end position="270"/>
    </location>
</feature>
<keyword evidence="2 6" id="KW-0238">DNA-binding</keyword>
<sequence length="270" mass="29547">MPSILRAQPTTVTDFDAQGSDALFVRAAARAMQVLSAFHQAAGPLSLSEIAANAGLDRSASQRIVHTLVTLGYLRRSADNRGYLPGLRIFDNTLDLLRLDPLVQKATPVLLELRKTVRERVDLSLFDETRVIYALRLQSKRETFYATLVGHSVPSFCTAGGRAALSALPDDKVREIITRTPRENFTSKTVTDIDQLMQIIAQVRSDGFCLLWDEFVPGEVVIGVAVGPHGQPPLGAIHVAGSLSEWTPERFRDTVAPLTMEAARAINDSL</sequence>
<evidence type="ECO:0000259" key="5">
    <source>
        <dbReference type="PROSITE" id="PS51078"/>
    </source>
</evidence>
<dbReference type="OrthoDB" id="9807558at2"/>
<dbReference type="InterPro" id="IPR036390">
    <property type="entry name" value="WH_DNA-bd_sf"/>
</dbReference>
<gene>
    <name evidence="6" type="ORF">SAMN04489858_12310</name>
</gene>
<proteinExistence type="predicted"/>
<dbReference type="PANTHER" id="PTHR30136:SF34">
    <property type="entry name" value="TRANSCRIPTIONAL REGULATOR"/>
    <property type="match status" value="1"/>
</dbReference>
<dbReference type="Gene3D" id="1.10.10.10">
    <property type="entry name" value="Winged helix-like DNA-binding domain superfamily/Winged helix DNA-binding domain"/>
    <property type="match status" value="1"/>
</dbReference>
<organism evidence="6 7">
    <name type="scientific">Paracoccus homiensis</name>
    <dbReference type="NCBI Taxonomy" id="364199"/>
    <lineage>
        <taxon>Bacteria</taxon>
        <taxon>Pseudomonadati</taxon>
        <taxon>Pseudomonadota</taxon>
        <taxon>Alphaproteobacteria</taxon>
        <taxon>Rhodobacterales</taxon>
        <taxon>Paracoccaceae</taxon>
        <taxon>Paracoccus</taxon>
    </lineage>
</organism>
<dbReference type="EMBL" id="FOHO01000023">
    <property type="protein sequence ID" value="SEU06577.1"/>
    <property type="molecule type" value="Genomic_DNA"/>
</dbReference>
<dbReference type="PROSITE" id="PS51077">
    <property type="entry name" value="HTH_ICLR"/>
    <property type="match status" value="1"/>
</dbReference>
<dbReference type="Proteomes" id="UP000199180">
    <property type="component" value="Unassembled WGS sequence"/>
</dbReference>
<dbReference type="Pfam" id="PF01614">
    <property type="entry name" value="IclR_C"/>
    <property type="match status" value="1"/>
</dbReference>
<dbReference type="SUPFAM" id="SSF55781">
    <property type="entry name" value="GAF domain-like"/>
    <property type="match status" value="1"/>
</dbReference>
<feature type="domain" description="HTH iclR-type" evidence="4">
    <location>
        <begin position="25"/>
        <end position="87"/>
    </location>
</feature>
<dbReference type="GO" id="GO:0045892">
    <property type="term" value="P:negative regulation of DNA-templated transcription"/>
    <property type="evidence" value="ECO:0007669"/>
    <property type="project" value="TreeGrafter"/>
</dbReference>
<evidence type="ECO:0000313" key="6">
    <source>
        <dbReference type="EMBL" id="SEU06577.1"/>
    </source>
</evidence>
<dbReference type="Pfam" id="PF09339">
    <property type="entry name" value="HTH_IclR"/>
    <property type="match status" value="1"/>
</dbReference>
<dbReference type="InterPro" id="IPR050707">
    <property type="entry name" value="HTH_MetabolicPath_Reg"/>
</dbReference>
<dbReference type="STRING" id="364199.SAMN04489858_12310"/>
<name>A0A1I0J9G7_9RHOB</name>
<protein>
    <submittedName>
        <fullName evidence="6">DNA-binding transcriptional regulator, IclR family</fullName>
    </submittedName>
</protein>
<dbReference type="PROSITE" id="PS51078">
    <property type="entry name" value="ICLR_ED"/>
    <property type="match status" value="1"/>
</dbReference>
<dbReference type="RefSeq" id="WP_090737958.1">
    <property type="nucleotide sequence ID" value="NZ_FOHO01000023.1"/>
</dbReference>
<evidence type="ECO:0000313" key="7">
    <source>
        <dbReference type="Proteomes" id="UP000199180"/>
    </source>
</evidence>
<dbReference type="Gene3D" id="3.30.450.40">
    <property type="match status" value="1"/>
</dbReference>
<evidence type="ECO:0000256" key="3">
    <source>
        <dbReference type="ARBA" id="ARBA00023163"/>
    </source>
</evidence>
<dbReference type="InterPro" id="IPR005471">
    <property type="entry name" value="Tscrpt_reg_IclR_N"/>
</dbReference>
<dbReference type="InterPro" id="IPR014757">
    <property type="entry name" value="Tscrpt_reg_IclR_C"/>
</dbReference>
<dbReference type="AlphaFoldDB" id="A0A1I0J9G7"/>
<accession>A0A1I0J9G7</accession>
<dbReference type="SMART" id="SM00346">
    <property type="entry name" value="HTH_ICLR"/>
    <property type="match status" value="1"/>
</dbReference>
<evidence type="ECO:0000256" key="2">
    <source>
        <dbReference type="ARBA" id="ARBA00023125"/>
    </source>
</evidence>
<dbReference type="InterPro" id="IPR029016">
    <property type="entry name" value="GAF-like_dom_sf"/>
</dbReference>
<keyword evidence="7" id="KW-1185">Reference proteome</keyword>
<evidence type="ECO:0000259" key="4">
    <source>
        <dbReference type="PROSITE" id="PS51077"/>
    </source>
</evidence>
<dbReference type="GO" id="GO:0003700">
    <property type="term" value="F:DNA-binding transcription factor activity"/>
    <property type="evidence" value="ECO:0007669"/>
    <property type="project" value="TreeGrafter"/>
</dbReference>
<dbReference type="PANTHER" id="PTHR30136">
    <property type="entry name" value="HELIX-TURN-HELIX TRANSCRIPTIONAL REGULATOR, ICLR FAMILY"/>
    <property type="match status" value="1"/>
</dbReference>
<reference evidence="6 7" key="1">
    <citation type="submission" date="2016-10" db="EMBL/GenBank/DDBJ databases">
        <authorList>
            <person name="de Groot N.N."/>
        </authorList>
    </citation>
    <scope>NUCLEOTIDE SEQUENCE [LARGE SCALE GENOMIC DNA]</scope>
    <source>
        <strain evidence="6 7">DSM 17862</strain>
    </source>
</reference>
<dbReference type="InterPro" id="IPR036388">
    <property type="entry name" value="WH-like_DNA-bd_sf"/>
</dbReference>
<evidence type="ECO:0000256" key="1">
    <source>
        <dbReference type="ARBA" id="ARBA00023015"/>
    </source>
</evidence>